<dbReference type="PANTHER" id="PTHR30092">
    <property type="entry name" value="INNER MEMBRANE PROTEIN CRED"/>
    <property type="match status" value="1"/>
</dbReference>
<dbReference type="NCBIfam" id="NF008712">
    <property type="entry name" value="PRK11715.1-1"/>
    <property type="match status" value="1"/>
</dbReference>
<sequence>MYSQKSSTSNLFQSNTFRLMLIGALTLILLIPLLLVQNLIEERKDRQQSVIDEIDSKWGREVFFYGPILKIPYKVYTNKEKNAYETQYAYFFPEELKNTSNVKTEVKKRNNYESVVFNATMDFNGSYITPDFSQKGIANDDIEWGRATILIRTTNLASIKNSVAIKIGGKSYNFEPIYEQSADSANYYDGNSSTSIEVASLETGFINYQEFLADPSFQLSVQYDGSRKIAIVPIGKTTESTLTSNWANPSFMGNFLPYEKQINTSGFNASWRVLHINRPFSQQSFGALPNISQYTYDVDFIIPVDEYQQNERAAKYGFLVIGLTFLIFFLIQSISKIKIHIFQYTMIGLALVLFYTLLISITEHSSFSFAYFIASLMTVGLISLYAISILKNKKFPAFIFAALAALYGFIYVIIQLENYALLVGSIGLFAILAVVMYVSRKVEWSATEVERVEEPKDENR</sequence>
<evidence type="ECO:0000313" key="2">
    <source>
        <dbReference type="EMBL" id="PTX06152.1"/>
    </source>
</evidence>
<accession>A0A2T5XTF0</accession>
<dbReference type="PIRSF" id="PIRSF004548">
    <property type="entry name" value="CreD"/>
    <property type="match status" value="1"/>
</dbReference>
<dbReference type="AlphaFoldDB" id="A0A2T5XTF0"/>
<feature type="transmembrane region" description="Helical" evidence="1">
    <location>
        <begin position="367"/>
        <end position="388"/>
    </location>
</feature>
<dbReference type="Proteomes" id="UP000243985">
    <property type="component" value="Unassembled WGS sequence"/>
</dbReference>
<protein>
    <submittedName>
        <fullName evidence="2">Inner membrane protein</fullName>
    </submittedName>
</protein>
<organism evidence="2 3">
    <name type="scientific">Capnocytophaga leadbetteri</name>
    <dbReference type="NCBI Taxonomy" id="327575"/>
    <lineage>
        <taxon>Bacteria</taxon>
        <taxon>Pseudomonadati</taxon>
        <taxon>Bacteroidota</taxon>
        <taxon>Flavobacteriia</taxon>
        <taxon>Flavobacteriales</taxon>
        <taxon>Flavobacteriaceae</taxon>
        <taxon>Capnocytophaga</taxon>
    </lineage>
</organism>
<keyword evidence="1" id="KW-1133">Transmembrane helix</keyword>
<dbReference type="GeneID" id="84581019"/>
<feature type="transmembrane region" description="Helical" evidence="1">
    <location>
        <begin position="395"/>
        <end position="414"/>
    </location>
</feature>
<keyword evidence="1" id="KW-0812">Transmembrane</keyword>
<feature type="transmembrane region" description="Helical" evidence="1">
    <location>
        <begin position="341"/>
        <end position="361"/>
    </location>
</feature>
<dbReference type="PANTHER" id="PTHR30092:SF0">
    <property type="entry name" value="INNER MEMBRANE PROTEIN CRED"/>
    <property type="match status" value="1"/>
</dbReference>
<evidence type="ECO:0000313" key="3">
    <source>
        <dbReference type="Proteomes" id="UP000243985"/>
    </source>
</evidence>
<dbReference type="RefSeq" id="WP_107782394.1">
    <property type="nucleotide sequence ID" value="NZ_QBKG01000009.1"/>
</dbReference>
<dbReference type="GO" id="GO:0005886">
    <property type="term" value="C:plasma membrane"/>
    <property type="evidence" value="ECO:0007669"/>
    <property type="project" value="TreeGrafter"/>
</dbReference>
<feature type="transmembrane region" description="Helical" evidence="1">
    <location>
        <begin position="316"/>
        <end position="334"/>
    </location>
</feature>
<dbReference type="Pfam" id="PF06123">
    <property type="entry name" value="CreD"/>
    <property type="match status" value="1"/>
</dbReference>
<name>A0A2T5XTF0_9FLAO</name>
<dbReference type="InterPro" id="IPR010364">
    <property type="entry name" value="Uncharacterised_IM_CreD"/>
</dbReference>
<comment type="caution">
    <text evidence="2">The sequence shown here is derived from an EMBL/GenBank/DDBJ whole genome shotgun (WGS) entry which is preliminary data.</text>
</comment>
<proteinExistence type="predicted"/>
<evidence type="ECO:0000256" key="1">
    <source>
        <dbReference type="SAM" id="Phobius"/>
    </source>
</evidence>
<reference evidence="2 3" key="1">
    <citation type="submission" date="2018-04" db="EMBL/GenBank/DDBJ databases">
        <title>Genomic Encyclopedia of Archaeal and Bacterial Type Strains, Phase II (KMG-II): from individual species to whole genera.</title>
        <authorList>
            <person name="Goeker M."/>
        </authorList>
    </citation>
    <scope>NUCLEOTIDE SEQUENCE [LARGE SCALE GENOMIC DNA]</scope>
    <source>
        <strain evidence="2 3">DSM 22902</strain>
    </source>
</reference>
<keyword evidence="1" id="KW-0472">Membrane</keyword>
<gene>
    <name evidence="2" type="ORF">C8P65_10928</name>
</gene>
<feature type="transmembrane region" description="Helical" evidence="1">
    <location>
        <begin position="21"/>
        <end position="40"/>
    </location>
</feature>
<dbReference type="EMBL" id="QBKG01000009">
    <property type="protein sequence ID" value="PTX06152.1"/>
    <property type="molecule type" value="Genomic_DNA"/>
</dbReference>
<feature type="transmembrane region" description="Helical" evidence="1">
    <location>
        <begin position="420"/>
        <end position="438"/>
    </location>
</feature>